<evidence type="ECO:0000313" key="3">
    <source>
        <dbReference type="Proteomes" id="UP001151760"/>
    </source>
</evidence>
<gene>
    <name evidence="2" type="ORF">Tco_0823413</name>
</gene>
<proteinExistence type="predicted"/>
<reference evidence="2" key="1">
    <citation type="journal article" date="2022" name="Int. J. Mol. Sci.">
        <title>Draft Genome of Tanacetum Coccineum: Genomic Comparison of Closely Related Tanacetum-Family Plants.</title>
        <authorList>
            <person name="Yamashiro T."/>
            <person name="Shiraishi A."/>
            <person name="Nakayama K."/>
            <person name="Satake H."/>
        </authorList>
    </citation>
    <scope>NUCLEOTIDE SEQUENCE</scope>
</reference>
<keyword evidence="3" id="KW-1185">Reference proteome</keyword>
<keyword evidence="1" id="KW-0175">Coiled coil</keyword>
<organism evidence="2 3">
    <name type="scientific">Tanacetum coccineum</name>
    <dbReference type="NCBI Taxonomy" id="301880"/>
    <lineage>
        <taxon>Eukaryota</taxon>
        <taxon>Viridiplantae</taxon>
        <taxon>Streptophyta</taxon>
        <taxon>Embryophyta</taxon>
        <taxon>Tracheophyta</taxon>
        <taxon>Spermatophyta</taxon>
        <taxon>Magnoliopsida</taxon>
        <taxon>eudicotyledons</taxon>
        <taxon>Gunneridae</taxon>
        <taxon>Pentapetalae</taxon>
        <taxon>asterids</taxon>
        <taxon>campanulids</taxon>
        <taxon>Asterales</taxon>
        <taxon>Asteraceae</taxon>
        <taxon>Asteroideae</taxon>
        <taxon>Anthemideae</taxon>
        <taxon>Anthemidinae</taxon>
        <taxon>Tanacetum</taxon>
    </lineage>
</organism>
<evidence type="ECO:0000256" key="1">
    <source>
        <dbReference type="SAM" id="Coils"/>
    </source>
</evidence>
<name>A0ABQ5AMT6_9ASTR</name>
<evidence type="ECO:0000313" key="2">
    <source>
        <dbReference type="EMBL" id="GJT02244.1"/>
    </source>
</evidence>
<sequence>MASLQLENAHLKQTYKDLFESVQRSKVETHQCDEAKVKDDFDEIETRNIELEYRVASLIKENEHLKLTYKTLFDSIKKSQVQTKTSNVTQDEAENLKSQLFEFAETKFKNIFGKIEFFKKKQLDISELNKGSGETVCDNAKLKVEELKSVNASLNSSVEELYNDLAKATLRERDEMISAQCEKMRLLEEKSKSFYEVPSEFDSKIVHDTQDNSEKDLILNIDQMKSQVSELGERLQISNQEMKQQIVIFEEDKQMFLAKNEFLEKLSSSVQKEYNDLLASNDVLKQRLETKFKFLKHDNSLEKMFEMIELEYESNVSKISITSSSFESKNLELVKEIGDKVKRFDDKKKVFETKISKLEKVLAQRVKDFDDVKIELSKRTDKFETYFANLEKENALLKSQLASQNYTSLQKENNVLRTSYYVLKEKYETSCEKLEKENNDFKMHYKRLFDSIKQKKVVSQVFTKSIPKVNVSKKIYTDNQSLLLQYSRDGYVIEGELREYEDSCEKSSVQVFYKEMLNQYHRVSRSFVSNIMRLKSTFKIKFKVKDFIQAIKESSCKRRSKLAFENADFEFESRVDTFRDKEIYLVI</sequence>
<dbReference type="Proteomes" id="UP001151760">
    <property type="component" value="Unassembled WGS sequence"/>
</dbReference>
<feature type="coiled-coil region" evidence="1">
    <location>
        <begin position="137"/>
        <end position="164"/>
    </location>
</feature>
<dbReference type="EMBL" id="BQNB010012334">
    <property type="protein sequence ID" value="GJT02244.1"/>
    <property type="molecule type" value="Genomic_DNA"/>
</dbReference>
<reference evidence="2" key="2">
    <citation type="submission" date="2022-01" db="EMBL/GenBank/DDBJ databases">
        <authorList>
            <person name="Yamashiro T."/>
            <person name="Shiraishi A."/>
            <person name="Satake H."/>
            <person name="Nakayama K."/>
        </authorList>
    </citation>
    <scope>NUCLEOTIDE SEQUENCE</scope>
</reference>
<protein>
    <submittedName>
        <fullName evidence="2">Uncharacterized protein</fullName>
    </submittedName>
</protein>
<accession>A0ABQ5AMT6</accession>
<comment type="caution">
    <text evidence="2">The sequence shown here is derived from an EMBL/GenBank/DDBJ whole genome shotgun (WGS) entry which is preliminary data.</text>
</comment>